<evidence type="ECO:0000256" key="2">
    <source>
        <dbReference type="ARBA" id="ARBA00022801"/>
    </source>
</evidence>
<evidence type="ECO:0000256" key="3">
    <source>
        <dbReference type="ARBA" id="ARBA00023157"/>
    </source>
</evidence>
<evidence type="ECO:0000313" key="6">
    <source>
        <dbReference type="Proteomes" id="UP001560685"/>
    </source>
</evidence>
<keyword evidence="6" id="KW-1185">Reference proteome</keyword>
<dbReference type="EMBL" id="JBEHZE010000001">
    <property type="protein sequence ID" value="MEX6634072.1"/>
    <property type="molecule type" value="Genomic_DNA"/>
</dbReference>
<name>A0ABV3Z5I5_9PROT</name>
<reference evidence="5 6" key="1">
    <citation type="submission" date="2024-05" db="EMBL/GenBank/DDBJ databases">
        <title>Three bacterial strains, DH-69, EH-24, and ECK-19 isolated from coastal sediments.</title>
        <authorList>
            <person name="Ye Y.-Q."/>
            <person name="Du Z.-J."/>
        </authorList>
    </citation>
    <scope>NUCLEOTIDE SEQUENCE [LARGE SCALE GENOMIC DNA]</scope>
    <source>
        <strain evidence="5 6">ECK-19</strain>
    </source>
</reference>
<dbReference type="SUPFAM" id="SSF63829">
    <property type="entry name" value="Calcium-dependent phosphotriesterase"/>
    <property type="match status" value="1"/>
</dbReference>
<evidence type="ECO:0000256" key="1">
    <source>
        <dbReference type="ARBA" id="ARBA00008595"/>
    </source>
</evidence>
<dbReference type="Proteomes" id="UP001560685">
    <property type="component" value="Unassembled WGS sequence"/>
</dbReference>
<dbReference type="PANTHER" id="PTHR11799:SF12">
    <property type="entry name" value="PARAOXONASE-RELATED"/>
    <property type="match status" value="1"/>
</dbReference>
<organism evidence="5 6">
    <name type="scientific">Hyphococcus lacteus</name>
    <dbReference type="NCBI Taxonomy" id="3143536"/>
    <lineage>
        <taxon>Bacteria</taxon>
        <taxon>Pseudomonadati</taxon>
        <taxon>Pseudomonadota</taxon>
        <taxon>Alphaproteobacteria</taxon>
        <taxon>Parvularculales</taxon>
        <taxon>Parvularculaceae</taxon>
        <taxon>Hyphococcus</taxon>
    </lineage>
</organism>
<evidence type="ECO:0000313" key="5">
    <source>
        <dbReference type="EMBL" id="MEX6634072.1"/>
    </source>
</evidence>
<keyword evidence="3" id="KW-1015">Disulfide bond</keyword>
<dbReference type="RefSeq" id="WP_369314064.1">
    <property type="nucleotide sequence ID" value="NZ_JBEHZE010000001.1"/>
</dbReference>
<dbReference type="InterPro" id="IPR002640">
    <property type="entry name" value="Arylesterase"/>
</dbReference>
<dbReference type="InterPro" id="IPR011042">
    <property type="entry name" value="6-blade_b-propeller_TolB-like"/>
</dbReference>
<comment type="caution">
    <text evidence="5">The sequence shown here is derived from an EMBL/GenBank/DDBJ whole genome shotgun (WGS) entry which is preliminary data.</text>
</comment>
<dbReference type="PANTHER" id="PTHR11799">
    <property type="entry name" value="PARAOXONASE"/>
    <property type="match status" value="1"/>
</dbReference>
<accession>A0ABV3Z5I5</accession>
<comment type="similarity">
    <text evidence="1">Belongs to the paraoxonase family.</text>
</comment>
<dbReference type="Gene3D" id="2.120.10.30">
    <property type="entry name" value="TolB, C-terminal domain"/>
    <property type="match status" value="1"/>
</dbReference>
<gene>
    <name evidence="5" type="ORF">ABFZ84_10980</name>
</gene>
<dbReference type="InterPro" id="IPR051288">
    <property type="entry name" value="Serum_paraoxonase/arylesterase"/>
</dbReference>
<dbReference type="PRINTS" id="PR01785">
    <property type="entry name" value="PARAOXONASE"/>
</dbReference>
<dbReference type="Pfam" id="PF01731">
    <property type="entry name" value="Arylesterase"/>
    <property type="match status" value="1"/>
</dbReference>
<proteinExistence type="inferred from homology"/>
<keyword evidence="4" id="KW-0325">Glycoprotein</keyword>
<sequence>MRYFVIGTLAIIGIAVGWSLLHIIPASGANADLKTKLVDQCRHVDIAPGTEDVTIDPDLKLAFISAADRRAWFNQDETSATNPQNGIYAMALDGSDTVRRVSPPMDDFLPHGISLYRGPDGTKRLFVVNHPTTGEEIVELFDIGPNGDLTHLESISFDAMSSPNDVVAVGPRQFYVTNDTRFDHGLFAQLESYFALPLSSVAYFDGKDGRIVKSGMTYANGINKSADGTSIYVAELLKRRIVVFDRDAETGNLSKVKNLPVKTAPDNIEVSRDGALWVAGHSKIFDFVEHAKDANAIAPSHVIRLNPRSGLTSDVLMSVNGEINGSSVGAVWDNTLIVGAVFDGHVMVCPMLEILLRGPSHSNEPQ</sequence>
<protein>
    <submittedName>
        <fullName evidence="5">SMP-30/gluconolactonase/LRE family protein</fullName>
    </submittedName>
</protein>
<evidence type="ECO:0000256" key="4">
    <source>
        <dbReference type="ARBA" id="ARBA00023180"/>
    </source>
</evidence>
<keyword evidence="2" id="KW-0378">Hydrolase</keyword>